<reference evidence="4" key="1">
    <citation type="journal article" date="2023" name="bioRxiv">
        <title>Improved chromosome-level genome assembly for marigold (Tagetes erecta).</title>
        <authorList>
            <person name="Jiang F."/>
            <person name="Yuan L."/>
            <person name="Wang S."/>
            <person name="Wang H."/>
            <person name="Xu D."/>
            <person name="Wang A."/>
            <person name="Fan W."/>
        </authorList>
    </citation>
    <scope>NUCLEOTIDE SEQUENCE</scope>
    <source>
        <strain evidence="4">WSJ</strain>
        <tissue evidence="4">Leaf</tissue>
    </source>
</reference>
<dbReference type="InterPro" id="IPR023213">
    <property type="entry name" value="CAT-like_dom_sf"/>
</dbReference>
<evidence type="ECO:0000256" key="3">
    <source>
        <dbReference type="ARBA" id="ARBA00023315"/>
    </source>
</evidence>
<gene>
    <name evidence="4" type="ORF">QVD17_04894</name>
</gene>
<sequence length="420" mass="47254">MEMEIISKEVIKPSSPTPNHLKTFKLSLIDQLTLHSYTPILLLYNSHHTNSSHILKQSLSETLTKYYPFAGRLENDGVTVDCGDQGVVFVEAKIRGCTVSEFLADPKFETQRLLYPEGFLWKDSCIGHTFLAVQTTSFEGGGMAVTIAISHKIVDGCSTATFLNDWAAVARSEDRSPPTFLAKSIPSLDLGYIMPEIVVNKAKTCVTRRFVFRAQKIAQLIQSVLGIVENPTRGELVTALLYKCAVTALTEKTGCFINSNLIQLVNMRRRLATPLPDDSIGNFSWYFTISNNHESEIMNLGKLVLQLKKKIKELRDGEDYQSLNDWLTSVVESIKNAKELFGDVDVYRCSDMHNMPYYQTDFGWGNPRWVTIPDLLVKNMFVLFNTPDGDGIEAMVTLEEDHMRLFQSSPQLLEFASTPI</sequence>
<dbReference type="AlphaFoldDB" id="A0AAD8LAZ9"/>
<organism evidence="4 5">
    <name type="scientific">Tagetes erecta</name>
    <name type="common">African marigold</name>
    <dbReference type="NCBI Taxonomy" id="13708"/>
    <lineage>
        <taxon>Eukaryota</taxon>
        <taxon>Viridiplantae</taxon>
        <taxon>Streptophyta</taxon>
        <taxon>Embryophyta</taxon>
        <taxon>Tracheophyta</taxon>
        <taxon>Spermatophyta</taxon>
        <taxon>Magnoliopsida</taxon>
        <taxon>eudicotyledons</taxon>
        <taxon>Gunneridae</taxon>
        <taxon>Pentapetalae</taxon>
        <taxon>asterids</taxon>
        <taxon>campanulids</taxon>
        <taxon>Asterales</taxon>
        <taxon>Asteraceae</taxon>
        <taxon>Asteroideae</taxon>
        <taxon>Heliantheae alliance</taxon>
        <taxon>Tageteae</taxon>
        <taxon>Tagetes</taxon>
    </lineage>
</organism>
<dbReference type="Pfam" id="PF02458">
    <property type="entry name" value="Transferase"/>
    <property type="match status" value="1"/>
</dbReference>
<evidence type="ECO:0000256" key="2">
    <source>
        <dbReference type="ARBA" id="ARBA00022679"/>
    </source>
</evidence>
<accession>A0AAD8LAZ9</accession>
<protein>
    <submittedName>
        <fullName evidence="4">Uncharacterized protein</fullName>
    </submittedName>
</protein>
<comment type="caution">
    <text evidence="4">The sequence shown here is derived from an EMBL/GenBank/DDBJ whole genome shotgun (WGS) entry which is preliminary data.</text>
</comment>
<comment type="similarity">
    <text evidence="1">Belongs to the plant acyltransferase family.</text>
</comment>
<keyword evidence="5" id="KW-1185">Reference proteome</keyword>
<evidence type="ECO:0000313" key="5">
    <source>
        <dbReference type="Proteomes" id="UP001229421"/>
    </source>
</evidence>
<dbReference type="EMBL" id="JAUHHV010000001">
    <property type="protein sequence ID" value="KAK1439079.1"/>
    <property type="molecule type" value="Genomic_DNA"/>
</dbReference>
<dbReference type="Proteomes" id="UP001229421">
    <property type="component" value="Unassembled WGS sequence"/>
</dbReference>
<dbReference type="GO" id="GO:0016746">
    <property type="term" value="F:acyltransferase activity"/>
    <property type="evidence" value="ECO:0007669"/>
    <property type="project" value="UniProtKB-KW"/>
</dbReference>
<evidence type="ECO:0000313" key="4">
    <source>
        <dbReference type="EMBL" id="KAK1439079.1"/>
    </source>
</evidence>
<proteinExistence type="inferred from homology"/>
<dbReference type="PANTHER" id="PTHR31623:SF82">
    <property type="entry name" value="DEACETYLVINDOLINE O-ACETYLTRANSFERASE"/>
    <property type="match status" value="1"/>
</dbReference>
<keyword evidence="2" id="KW-0808">Transferase</keyword>
<evidence type="ECO:0000256" key="1">
    <source>
        <dbReference type="ARBA" id="ARBA00009861"/>
    </source>
</evidence>
<dbReference type="Gene3D" id="3.30.559.10">
    <property type="entry name" value="Chloramphenicol acetyltransferase-like domain"/>
    <property type="match status" value="2"/>
</dbReference>
<name>A0AAD8LAZ9_TARER</name>
<keyword evidence="3" id="KW-0012">Acyltransferase</keyword>
<dbReference type="PANTHER" id="PTHR31623">
    <property type="entry name" value="F21J9.9"/>
    <property type="match status" value="1"/>
</dbReference>